<dbReference type="InterPro" id="IPR016161">
    <property type="entry name" value="Ald_DH/histidinol_DH"/>
</dbReference>
<evidence type="ECO:0000259" key="6">
    <source>
        <dbReference type="Pfam" id="PF00171"/>
    </source>
</evidence>
<dbReference type="InterPro" id="IPR016163">
    <property type="entry name" value="Ald_DH_C"/>
</dbReference>
<dbReference type="PROSITE" id="PS00687">
    <property type="entry name" value="ALDEHYDE_DEHYDR_GLU"/>
    <property type="match status" value="1"/>
</dbReference>
<reference evidence="7 8" key="1">
    <citation type="submission" date="2024-11" db="EMBL/GenBank/DDBJ databases">
        <title>Chromosome-level genome assembly of the freshwater bivalve Anodonta woodiana.</title>
        <authorList>
            <person name="Chen X."/>
        </authorList>
    </citation>
    <scope>NUCLEOTIDE SEQUENCE [LARGE SCALE GENOMIC DNA]</scope>
    <source>
        <strain evidence="7">MN2024</strain>
        <tissue evidence="7">Gills</tissue>
    </source>
</reference>
<evidence type="ECO:0000256" key="3">
    <source>
        <dbReference type="ARBA" id="ARBA00023027"/>
    </source>
</evidence>
<evidence type="ECO:0000256" key="5">
    <source>
        <dbReference type="RuleBase" id="RU003345"/>
    </source>
</evidence>
<dbReference type="CDD" id="cd07093">
    <property type="entry name" value="ALDH_F8_HMSADH"/>
    <property type="match status" value="1"/>
</dbReference>
<evidence type="ECO:0000313" key="7">
    <source>
        <dbReference type="EMBL" id="KAL3889397.1"/>
    </source>
</evidence>
<dbReference type="AlphaFoldDB" id="A0ABD3XT46"/>
<keyword evidence="2 5" id="KW-0560">Oxidoreductase</keyword>
<dbReference type="Pfam" id="PF00171">
    <property type="entry name" value="Aldedh"/>
    <property type="match status" value="1"/>
</dbReference>
<evidence type="ECO:0000313" key="8">
    <source>
        <dbReference type="Proteomes" id="UP001634394"/>
    </source>
</evidence>
<dbReference type="InterPro" id="IPR016160">
    <property type="entry name" value="Ald_DH_CS_CYS"/>
</dbReference>
<proteinExistence type="inferred from homology"/>
<name>A0ABD3XT46_SINWO</name>
<organism evidence="7 8">
    <name type="scientific">Sinanodonta woodiana</name>
    <name type="common">Chinese pond mussel</name>
    <name type="synonym">Anodonta woodiana</name>
    <dbReference type="NCBI Taxonomy" id="1069815"/>
    <lineage>
        <taxon>Eukaryota</taxon>
        <taxon>Metazoa</taxon>
        <taxon>Spiralia</taxon>
        <taxon>Lophotrochozoa</taxon>
        <taxon>Mollusca</taxon>
        <taxon>Bivalvia</taxon>
        <taxon>Autobranchia</taxon>
        <taxon>Heteroconchia</taxon>
        <taxon>Palaeoheterodonta</taxon>
        <taxon>Unionida</taxon>
        <taxon>Unionoidea</taxon>
        <taxon>Unionidae</taxon>
        <taxon>Unioninae</taxon>
        <taxon>Sinanodonta</taxon>
    </lineage>
</organism>
<feature type="active site" evidence="4">
    <location>
        <position position="270"/>
    </location>
</feature>
<dbReference type="PANTHER" id="PTHR43720">
    <property type="entry name" value="2-AMINOMUCONIC SEMIALDEHYDE DEHYDROGENASE"/>
    <property type="match status" value="1"/>
</dbReference>
<feature type="domain" description="Aldehyde dehydrogenase" evidence="6">
    <location>
        <begin position="40"/>
        <end position="498"/>
    </location>
</feature>
<evidence type="ECO:0000256" key="2">
    <source>
        <dbReference type="ARBA" id="ARBA00023002"/>
    </source>
</evidence>
<dbReference type="Gene3D" id="3.40.309.10">
    <property type="entry name" value="Aldehyde Dehydrogenase, Chain A, domain 2"/>
    <property type="match status" value="1"/>
</dbReference>
<dbReference type="InterPro" id="IPR015590">
    <property type="entry name" value="Aldehyde_DH_dom"/>
</dbReference>
<keyword evidence="8" id="KW-1185">Reference proteome</keyword>
<comment type="similarity">
    <text evidence="1 5">Belongs to the aldehyde dehydrogenase family.</text>
</comment>
<sequence>MLMCHGNEITYYPTRGVIALAHLEGLIQNFINGKFITSDRFIDSYNPATGKVWAKIPDSDAADVDIAVSAASAAFPGWSSTPIEQRSKILLKIADILESRLGEFAELESRDQGKPLWLSKVVDIPRAVYNFRFFATSVLHDLNRSSILDAVDAVNYTVRHPVGVAGLISPWNLPMYLLTFKIAPAIAMGNTVVAKPSEMTSVTAWKMCEIFNEAGLPPGVVNIVFGIGPKAGEAIVKHPQVPLVSFTGGTVTAEKLRMAAAPFCKKLSLELGGKNPAVIFNNTDLAKCVEVTIRSSFLNQGEICLCTSRIYVQRGIYSKFVEKFVEAAKNLKVGDPMDEKTFTGALISKEHLAKVKSYVELAEKEGASILCGKEPLDLPLENQGGYFMRPTVITDVKDDSRLITEEIFGPVTCILPFDTEEEVIRRANSVRYGLCATVWSSDVSTLHHVSHKLMVGTVWANCWLVRDLNMPFGGMKDSGIGREGAQDSVDFFTEQKTICIKL</sequence>
<dbReference type="PROSITE" id="PS00070">
    <property type="entry name" value="ALDEHYDE_DEHYDR_CYS"/>
    <property type="match status" value="1"/>
</dbReference>
<dbReference type="PANTHER" id="PTHR43720:SF2">
    <property type="entry name" value="2-AMINOMUCONIC SEMIALDEHYDE DEHYDROGENASE"/>
    <property type="match status" value="1"/>
</dbReference>
<dbReference type="FunFam" id="3.40.605.10:FF:000001">
    <property type="entry name" value="Aldehyde dehydrogenase 1"/>
    <property type="match status" value="1"/>
</dbReference>
<dbReference type="EMBL" id="JBJQND010000001">
    <property type="protein sequence ID" value="KAL3889397.1"/>
    <property type="molecule type" value="Genomic_DNA"/>
</dbReference>
<gene>
    <name evidence="7" type="ORF">ACJMK2_001741</name>
</gene>
<keyword evidence="3" id="KW-0520">NAD</keyword>
<dbReference type="InterPro" id="IPR016162">
    <property type="entry name" value="Ald_DH_N"/>
</dbReference>
<comment type="caution">
    <text evidence="7">The sequence shown here is derived from an EMBL/GenBank/DDBJ whole genome shotgun (WGS) entry which is preliminary data.</text>
</comment>
<dbReference type="Gene3D" id="3.40.605.10">
    <property type="entry name" value="Aldehyde Dehydrogenase, Chain A, domain 1"/>
    <property type="match status" value="1"/>
</dbReference>
<dbReference type="GO" id="GO:0016491">
    <property type="term" value="F:oxidoreductase activity"/>
    <property type="evidence" value="ECO:0007669"/>
    <property type="project" value="UniProtKB-KW"/>
</dbReference>
<dbReference type="Proteomes" id="UP001634394">
    <property type="component" value="Unassembled WGS sequence"/>
</dbReference>
<dbReference type="FunFam" id="3.40.309.10:FF:000012">
    <property type="entry name" value="Betaine aldehyde dehydrogenase"/>
    <property type="match status" value="1"/>
</dbReference>
<evidence type="ECO:0000256" key="1">
    <source>
        <dbReference type="ARBA" id="ARBA00009986"/>
    </source>
</evidence>
<protein>
    <recommendedName>
        <fullName evidence="6">Aldehyde dehydrogenase domain-containing protein</fullName>
    </recommendedName>
</protein>
<evidence type="ECO:0000256" key="4">
    <source>
        <dbReference type="PROSITE-ProRule" id="PRU10007"/>
    </source>
</evidence>
<accession>A0ABD3XT46</accession>
<dbReference type="InterPro" id="IPR029510">
    <property type="entry name" value="Ald_DH_CS_GLU"/>
</dbReference>
<dbReference type="SUPFAM" id="SSF53720">
    <property type="entry name" value="ALDH-like"/>
    <property type="match status" value="1"/>
</dbReference>